<proteinExistence type="predicted"/>
<name>A0ABX7INT7_9GAMM</name>
<evidence type="ECO:0000259" key="2">
    <source>
        <dbReference type="Pfam" id="PF11760"/>
    </source>
</evidence>
<protein>
    <submittedName>
        <fullName evidence="3">Cobalamin biosynthesis protein</fullName>
    </submittedName>
</protein>
<sequence length="279" mass="30644">MIRFIALTPAGERLARKLLSNGTQNNWPDAVVDYKPKPFAEFVQTAFNNGDWLVFICATGIVMRTLAPVLQDKYQDPPVLVLDEEGKFVIPLLSGHEGGANEWGAQVATSLGAQLVMTTAKPYLNPIYTLGMGCERNCPLEFIENLMLDALSQKGLTPNQIHSLNSIDIKADETNLIALADKYHLDFNTYSAQELMPMESLLSTKSDYIFNTVGVYGVAESAALLAAQMEAGTEPELILKKIKNAKATCALARVFCSSSDKFTDKNTWLKGQQPMNLGF</sequence>
<evidence type="ECO:0000313" key="3">
    <source>
        <dbReference type="EMBL" id="QRV23273.1"/>
    </source>
</evidence>
<dbReference type="Proteomes" id="UP000644167">
    <property type="component" value="Chromosome"/>
</dbReference>
<evidence type="ECO:0000259" key="1">
    <source>
        <dbReference type="Pfam" id="PF01890"/>
    </source>
</evidence>
<dbReference type="InterPro" id="IPR052553">
    <property type="entry name" value="CbiG_hydrolase"/>
</dbReference>
<dbReference type="SUPFAM" id="SSF159664">
    <property type="entry name" value="CobE/GbiG C-terminal domain-like"/>
    <property type="match status" value="1"/>
</dbReference>
<dbReference type="RefSeq" id="WP_205113811.1">
    <property type="nucleotide sequence ID" value="NZ_CP070273.1"/>
</dbReference>
<dbReference type="Pfam" id="PF11760">
    <property type="entry name" value="CbiG_N"/>
    <property type="match status" value="1"/>
</dbReference>
<feature type="domain" description="Cobalamin synthesis G N-terminal" evidence="2">
    <location>
        <begin position="42"/>
        <end position="120"/>
    </location>
</feature>
<accession>A0ABX7INT7</accession>
<dbReference type="InterPro" id="IPR021744">
    <property type="entry name" value="CbiG_N"/>
</dbReference>
<evidence type="ECO:0000313" key="4">
    <source>
        <dbReference type="Proteomes" id="UP000644167"/>
    </source>
</evidence>
<dbReference type="InterPro" id="IPR002750">
    <property type="entry name" value="CobE/GbiG_C"/>
</dbReference>
<feature type="domain" description="CobE/GbiG C-terminal" evidence="1">
    <location>
        <begin position="129"/>
        <end position="252"/>
    </location>
</feature>
<dbReference type="Gene3D" id="3.30.420.180">
    <property type="entry name" value="CobE/GbiG C-terminal domain"/>
    <property type="match status" value="1"/>
</dbReference>
<dbReference type="InterPro" id="IPR038029">
    <property type="entry name" value="GbiG_N_sf"/>
</dbReference>
<dbReference type="NCBIfam" id="NF005441">
    <property type="entry name" value="PRK07027.1-5"/>
    <property type="match status" value="1"/>
</dbReference>
<dbReference type="EMBL" id="CP070273">
    <property type="protein sequence ID" value="QRV23273.1"/>
    <property type="molecule type" value="Genomic_DNA"/>
</dbReference>
<reference evidence="3 4" key="1">
    <citation type="submission" date="2021-02" db="EMBL/GenBank/DDBJ databases">
        <title>The genome of Marinomonas foliarum JZW.</title>
        <authorList>
            <person name="Sun M."/>
        </authorList>
    </citation>
    <scope>NUCLEOTIDE SEQUENCE [LARGE SCALE GENOMIC DNA]</scope>
    <source>
        <strain evidence="3 4">JZW</strain>
    </source>
</reference>
<organism evidence="3 4">
    <name type="scientific">Marinomonas foliarum</name>
    <dbReference type="NCBI Taxonomy" id="491950"/>
    <lineage>
        <taxon>Bacteria</taxon>
        <taxon>Pseudomonadati</taxon>
        <taxon>Pseudomonadota</taxon>
        <taxon>Gammaproteobacteria</taxon>
        <taxon>Oceanospirillales</taxon>
        <taxon>Oceanospirillaceae</taxon>
        <taxon>Marinomonas</taxon>
    </lineage>
</organism>
<dbReference type="Pfam" id="PF01890">
    <property type="entry name" value="CbiG_C"/>
    <property type="match status" value="1"/>
</dbReference>
<dbReference type="PANTHER" id="PTHR37477:SF1">
    <property type="entry name" value="COBALT-PRECORRIN-5A HYDROLASE"/>
    <property type="match status" value="1"/>
</dbReference>
<dbReference type="SUPFAM" id="SSF159672">
    <property type="entry name" value="CbiG N-terminal domain-like"/>
    <property type="match status" value="1"/>
</dbReference>
<gene>
    <name evidence="3" type="ORF">JSY38_14570</name>
</gene>
<dbReference type="PANTHER" id="PTHR37477">
    <property type="entry name" value="COBALT-PRECORRIN-5A HYDROLASE"/>
    <property type="match status" value="1"/>
</dbReference>
<dbReference type="InterPro" id="IPR036518">
    <property type="entry name" value="CobE/GbiG_C_sf"/>
</dbReference>
<dbReference type="Gene3D" id="3.40.50.11220">
    <property type="match status" value="1"/>
</dbReference>
<keyword evidence="4" id="KW-1185">Reference proteome</keyword>